<accession>A3K1D7</accession>
<keyword evidence="1" id="KW-1133">Transmembrane helix</keyword>
<keyword evidence="1" id="KW-0812">Transmembrane</keyword>
<feature type="transmembrane region" description="Helical" evidence="1">
    <location>
        <begin position="20"/>
        <end position="40"/>
    </location>
</feature>
<keyword evidence="1" id="KW-0472">Membrane</keyword>
<protein>
    <submittedName>
        <fullName evidence="2">Uncharacterized protein</fullName>
    </submittedName>
</protein>
<name>A3K1D7_SAGS3</name>
<evidence type="ECO:0000256" key="1">
    <source>
        <dbReference type="SAM" id="Phobius"/>
    </source>
</evidence>
<comment type="caution">
    <text evidence="2">The sequence shown here is derived from an EMBL/GenBank/DDBJ whole genome shotgun (WGS) entry which is preliminary data.</text>
</comment>
<proteinExistence type="predicted"/>
<dbReference type="AlphaFoldDB" id="A3K1D7"/>
<dbReference type="Proteomes" id="UP000005713">
    <property type="component" value="Unassembled WGS sequence"/>
</dbReference>
<keyword evidence="3" id="KW-1185">Reference proteome</keyword>
<reference evidence="2 3" key="1">
    <citation type="submission" date="2006-06" db="EMBL/GenBank/DDBJ databases">
        <authorList>
            <person name="Moran M.A."/>
            <person name="Ferriera S."/>
            <person name="Johnson J."/>
            <person name="Kravitz S."/>
            <person name="Beeson K."/>
            <person name="Sutton G."/>
            <person name="Rogers Y.-H."/>
            <person name="Friedman R."/>
            <person name="Frazier M."/>
            <person name="Venter J.C."/>
        </authorList>
    </citation>
    <scope>NUCLEOTIDE SEQUENCE [LARGE SCALE GENOMIC DNA]</scope>
    <source>
        <strain evidence="2 3">E-37</strain>
    </source>
</reference>
<evidence type="ECO:0000313" key="3">
    <source>
        <dbReference type="Proteomes" id="UP000005713"/>
    </source>
</evidence>
<sequence>MDRAATKTEALRAPSVASGALLRGGTILLLIAAMAVLAGCGASQRRQVQTFDGQTFRGSAKASGEDRQYFVASVRDPRKSIDGAIQAAEYQAVKHCINLYGTSDIDWEIGPETPKDQLSITGDSLTLTGRCKDI</sequence>
<dbReference type="EMBL" id="AAYA01000004">
    <property type="protein sequence ID" value="EBA08733.1"/>
    <property type="molecule type" value="Genomic_DNA"/>
</dbReference>
<organism evidence="2 3">
    <name type="scientific">Sagittula stellata (strain ATCC 700073 / DSM 11524 / E-37)</name>
    <dbReference type="NCBI Taxonomy" id="388399"/>
    <lineage>
        <taxon>Bacteria</taxon>
        <taxon>Pseudomonadati</taxon>
        <taxon>Pseudomonadota</taxon>
        <taxon>Alphaproteobacteria</taxon>
        <taxon>Rhodobacterales</taxon>
        <taxon>Roseobacteraceae</taxon>
        <taxon>Sagittula</taxon>
    </lineage>
</organism>
<gene>
    <name evidence="2" type="ORF">SSE37_03785</name>
</gene>
<evidence type="ECO:0000313" key="2">
    <source>
        <dbReference type="EMBL" id="EBA08733.1"/>
    </source>
</evidence>
<dbReference type="eggNOG" id="ENOG5032Y67">
    <property type="taxonomic scope" value="Bacteria"/>
</dbReference>